<dbReference type="Ensembl" id="ENSOART00020068799.1">
    <property type="protein sequence ID" value="ENSOARP00020048943.1"/>
    <property type="gene ID" value="ENSOARG00020035471.1"/>
</dbReference>
<reference evidence="1" key="3">
    <citation type="submission" date="2025-09" db="UniProtKB">
        <authorList>
            <consortium name="Ensembl"/>
        </authorList>
    </citation>
    <scope>IDENTIFICATION</scope>
</reference>
<protein>
    <submittedName>
        <fullName evidence="1">Uncharacterized protein</fullName>
    </submittedName>
</protein>
<sequence>MPYNCLMLCRPLFVLSSIFPSIRVFSNESALRIRWPKYWNFSLSTCSEHSGLISSNSDWFYLLAVQGTLKILLQHHNLRASILRPSAIFLVQLSHPYVTTGKTVALTIQTFVGKVMSLLFI</sequence>
<proteinExistence type="predicted"/>
<evidence type="ECO:0000313" key="1">
    <source>
        <dbReference type="Ensembl" id="ENSOARP00020048943.1"/>
    </source>
</evidence>
<name>A0AC11DT76_SHEEP</name>
<reference evidence="1" key="1">
    <citation type="submission" date="2020-11" db="EMBL/GenBank/DDBJ databases">
        <authorList>
            <person name="Davenport K.M."/>
            <person name="Bickhart D.M."/>
            <person name="Smith T.P.L."/>
            <person name="Murdoch B.M."/>
            <person name="Rosen B.D."/>
        </authorList>
    </citation>
    <scope>NUCLEOTIDE SEQUENCE [LARGE SCALE GENOMIC DNA]</scope>
    <source>
        <strain evidence="1">OAR_USU_Benz2616</strain>
    </source>
</reference>
<organism evidence="1">
    <name type="scientific">Ovis aries</name>
    <name type="common">Sheep</name>
    <dbReference type="NCBI Taxonomy" id="9940"/>
    <lineage>
        <taxon>Eukaryota</taxon>
        <taxon>Metazoa</taxon>
        <taxon>Chordata</taxon>
        <taxon>Craniata</taxon>
        <taxon>Vertebrata</taxon>
        <taxon>Euteleostomi</taxon>
        <taxon>Mammalia</taxon>
        <taxon>Eutheria</taxon>
        <taxon>Laurasiatheria</taxon>
        <taxon>Artiodactyla</taxon>
        <taxon>Ruminantia</taxon>
        <taxon>Pecora</taxon>
        <taxon>Bovidae</taxon>
        <taxon>Caprinae</taxon>
        <taxon>Ovis</taxon>
    </lineage>
</organism>
<reference evidence="1" key="2">
    <citation type="submission" date="2025-08" db="UniProtKB">
        <authorList>
            <consortium name="Ensembl"/>
        </authorList>
    </citation>
    <scope>IDENTIFICATION</scope>
</reference>
<accession>A0AC11DT76</accession>